<keyword evidence="1" id="KW-0547">Nucleotide-binding</keyword>
<dbReference type="HOGENOM" id="CLU_018003_0_0_1"/>
<dbReference type="CDD" id="cd00882">
    <property type="entry name" value="Ras_like_GTPase"/>
    <property type="match status" value="1"/>
</dbReference>
<keyword evidence="2" id="KW-0175">Coiled coil</keyword>
<dbReference type="SUPFAM" id="SSF52540">
    <property type="entry name" value="P-loop containing nucleoside triphosphate hydrolases"/>
    <property type="match status" value="1"/>
</dbReference>
<evidence type="ECO:0000313" key="4">
    <source>
        <dbReference type="EMBL" id="KIJ29193.1"/>
    </source>
</evidence>
<evidence type="ECO:0000313" key="5">
    <source>
        <dbReference type="Proteomes" id="UP000054279"/>
    </source>
</evidence>
<sequence length="346" mass="39487">VMGPTGTGKSSLISRIIGKSTGVGHGLESETENIWSHRFKTTNPAWSGDLVLIDTPGFNDTRRTATEVLKQVSTFLEQLEKNDFKLAGVLYLHRITDNRVATTVEQNLRLFKRMCGERAMPQVVVATTMWDLLPDRAMGKPREEELIKYYWKDVPKPRTARVEPTPESSWQLLTDVVLAGELKRSWLIQDEMVGEGKILPETSVGRELHVQLKELLRKQNDRLLQLQDLPPDDPERQSAIEEYKSLRAEIKAIIADMEDLRIPLKRKLLRLVRLFAKSVSPISAYVANSSFDFFTNKCPCTTLRTMLSPLCLNTNPVYRLIGRAYVLLKGAVYNGFRLFHYTRNKV</sequence>
<dbReference type="Pfam" id="PF04548">
    <property type="entry name" value="AIG1"/>
    <property type="match status" value="1"/>
</dbReference>
<evidence type="ECO:0000256" key="1">
    <source>
        <dbReference type="ARBA" id="ARBA00022741"/>
    </source>
</evidence>
<reference evidence="4 5" key="1">
    <citation type="submission" date="2014-06" db="EMBL/GenBank/DDBJ databases">
        <title>Evolutionary Origins and Diversification of the Mycorrhizal Mutualists.</title>
        <authorList>
            <consortium name="DOE Joint Genome Institute"/>
            <consortium name="Mycorrhizal Genomics Consortium"/>
            <person name="Kohler A."/>
            <person name="Kuo A."/>
            <person name="Nagy L.G."/>
            <person name="Floudas D."/>
            <person name="Copeland A."/>
            <person name="Barry K.W."/>
            <person name="Cichocki N."/>
            <person name="Veneault-Fourrey C."/>
            <person name="LaButti K."/>
            <person name="Lindquist E.A."/>
            <person name="Lipzen A."/>
            <person name="Lundell T."/>
            <person name="Morin E."/>
            <person name="Murat C."/>
            <person name="Riley R."/>
            <person name="Ohm R."/>
            <person name="Sun H."/>
            <person name="Tunlid A."/>
            <person name="Henrissat B."/>
            <person name="Grigoriev I.V."/>
            <person name="Hibbett D.S."/>
            <person name="Martin F."/>
        </authorList>
    </citation>
    <scope>NUCLEOTIDE SEQUENCE [LARGE SCALE GENOMIC DNA]</scope>
    <source>
        <strain evidence="4 5">SS14</strain>
    </source>
</reference>
<keyword evidence="5" id="KW-1185">Reference proteome</keyword>
<feature type="domain" description="AIG1-type G" evidence="3">
    <location>
        <begin position="1"/>
        <end position="136"/>
    </location>
</feature>
<dbReference type="InterPro" id="IPR006703">
    <property type="entry name" value="G_AIG1"/>
</dbReference>
<dbReference type="GO" id="GO:0005525">
    <property type="term" value="F:GTP binding"/>
    <property type="evidence" value="ECO:0007669"/>
    <property type="project" value="InterPro"/>
</dbReference>
<evidence type="ECO:0000259" key="3">
    <source>
        <dbReference type="Pfam" id="PF04548"/>
    </source>
</evidence>
<accession>A0A0C9TI47</accession>
<feature type="coiled-coil region" evidence="2">
    <location>
        <begin position="209"/>
        <end position="260"/>
    </location>
</feature>
<gene>
    <name evidence="4" type="ORF">M422DRAFT_188824</name>
</gene>
<dbReference type="Gene3D" id="3.40.50.300">
    <property type="entry name" value="P-loop containing nucleotide triphosphate hydrolases"/>
    <property type="match status" value="1"/>
</dbReference>
<dbReference type="Proteomes" id="UP000054279">
    <property type="component" value="Unassembled WGS sequence"/>
</dbReference>
<dbReference type="InterPro" id="IPR027417">
    <property type="entry name" value="P-loop_NTPase"/>
</dbReference>
<dbReference type="EMBL" id="KN837288">
    <property type="protein sequence ID" value="KIJ29193.1"/>
    <property type="molecule type" value="Genomic_DNA"/>
</dbReference>
<proteinExistence type="predicted"/>
<organism evidence="4 5">
    <name type="scientific">Sphaerobolus stellatus (strain SS14)</name>
    <dbReference type="NCBI Taxonomy" id="990650"/>
    <lineage>
        <taxon>Eukaryota</taxon>
        <taxon>Fungi</taxon>
        <taxon>Dikarya</taxon>
        <taxon>Basidiomycota</taxon>
        <taxon>Agaricomycotina</taxon>
        <taxon>Agaricomycetes</taxon>
        <taxon>Phallomycetidae</taxon>
        <taxon>Geastrales</taxon>
        <taxon>Sphaerobolaceae</taxon>
        <taxon>Sphaerobolus</taxon>
    </lineage>
</organism>
<protein>
    <recommendedName>
        <fullName evidence="3">AIG1-type G domain-containing protein</fullName>
    </recommendedName>
</protein>
<dbReference type="OrthoDB" id="8954335at2759"/>
<feature type="non-terminal residue" evidence="4">
    <location>
        <position position="1"/>
    </location>
</feature>
<dbReference type="AlphaFoldDB" id="A0A0C9TI47"/>
<name>A0A0C9TI47_SPHS4</name>
<evidence type="ECO:0000256" key="2">
    <source>
        <dbReference type="SAM" id="Coils"/>
    </source>
</evidence>